<sequence>MRNLLVLAFVLLFTSCNNTLEEKVKIDGLWLVTKVKMGENEMTPVAKWFRFNSDSTQTSGNGWLQHSFGKWSFNSNTNKLSTTNDNGVTDTAEPFTVRFENQNMIWSRTEEGENVQVFMKRTDKIPTSEGNKLMGLWKLDTIKFKTHQDDYKSFKKIIPFSKTSLFLRWDNTYVKQISKQEKEYGIYKIHGHKAEIQMVNYGKNPKFTFYRFSITKERLTLENTEGNEELVYQRIHQFPQ</sequence>
<reference evidence="1 2" key="1">
    <citation type="submission" date="2018-05" db="EMBL/GenBank/DDBJ databases">
        <title>Polaribacter aquimarinus sp. nov., isolated from sediment in a sediment of sea.</title>
        <authorList>
            <person name="Lu D."/>
        </authorList>
    </citation>
    <scope>NUCLEOTIDE SEQUENCE [LARGE SCALE GENOMIC DNA]</scope>
    <source>
        <strain evidence="1 2">ZY113</strain>
    </source>
</reference>
<dbReference type="Proteomes" id="UP000245670">
    <property type="component" value="Unassembled WGS sequence"/>
</dbReference>
<gene>
    <name evidence="1" type="ORF">DIS07_09860</name>
</gene>
<organism evidence="1 2">
    <name type="scientific">Polaribacter aquimarinus</name>
    <dbReference type="NCBI Taxonomy" id="2100726"/>
    <lineage>
        <taxon>Bacteria</taxon>
        <taxon>Pseudomonadati</taxon>
        <taxon>Bacteroidota</taxon>
        <taxon>Flavobacteriia</taxon>
        <taxon>Flavobacteriales</taxon>
        <taxon>Flavobacteriaceae</taxon>
    </lineage>
</organism>
<evidence type="ECO:0000313" key="1">
    <source>
        <dbReference type="EMBL" id="PWG04770.1"/>
    </source>
</evidence>
<evidence type="ECO:0000313" key="2">
    <source>
        <dbReference type="Proteomes" id="UP000245670"/>
    </source>
</evidence>
<name>A0A2U2J8V7_9FLAO</name>
<accession>A0A2U2J8V7</accession>
<keyword evidence="2" id="KW-1185">Reference proteome</keyword>
<dbReference type="PROSITE" id="PS51257">
    <property type="entry name" value="PROKAR_LIPOPROTEIN"/>
    <property type="match status" value="1"/>
</dbReference>
<dbReference type="AlphaFoldDB" id="A0A2U2J8V7"/>
<proteinExistence type="predicted"/>
<protein>
    <recommendedName>
        <fullName evidence="3">Lipocalin-like domain-containing protein</fullName>
    </recommendedName>
</protein>
<dbReference type="OrthoDB" id="1187383at2"/>
<dbReference type="RefSeq" id="WP_109405087.1">
    <property type="nucleotide sequence ID" value="NZ_QFFG01000004.1"/>
</dbReference>
<dbReference type="EMBL" id="QFFG01000004">
    <property type="protein sequence ID" value="PWG04770.1"/>
    <property type="molecule type" value="Genomic_DNA"/>
</dbReference>
<evidence type="ECO:0008006" key="3">
    <source>
        <dbReference type="Google" id="ProtNLM"/>
    </source>
</evidence>
<comment type="caution">
    <text evidence="1">The sequence shown here is derived from an EMBL/GenBank/DDBJ whole genome shotgun (WGS) entry which is preliminary data.</text>
</comment>